<keyword evidence="1" id="KW-1133">Transmembrane helix</keyword>
<keyword evidence="1" id="KW-0472">Membrane</keyword>
<evidence type="ECO:0000313" key="2">
    <source>
        <dbReference type="EMBL" id="KKS03615.1"/>
    </source>
</evidence>
<dbReference type="Proteomes" id="UP000033947">
    <property type="component" value="Unassembled WGS sequence"/>
</dbReference>
<dbReference type="AlphaFoldDB" id="A0A0G0VRX0"/>
<feature type="transmembrane region" description="Helical" evidence="1">
    <location>
        <begin position="52"/>
        <end position="71"/>
    </location>
</feature>
<gene>
    <name evidence="2" type="ORF">UU55_C0001G0076</name>
</gene>
<feature type="transmembrane region" description="Helical" evidence="1">
    <location>
        <begin position="28"/>
        <end position="46"/>
    </location>
</feature>
<evidence type="ECO:0000313" key="3">
    <source>
        <dbReference type="Proteomes" id="UP000033947"/>
    </source>
</evidence>
<proteinExistence type="predicted"/>
<keyword evidence="1" id="KW-0812">Transmembrane</keyword>
<accession>A0A0G0VRX0</accession>
<sequence>MKTTFNVSTELNKWKYIFPDKSRGDSSVVLAFTAYLLVSLLLYVFWKPLALVFAILLACFLLFLLAKKLWANHTYRRDYVKPSQKHVKEVTVTELSDRTYYK</sequence>
<protein>
    <submittedName>
        <fullName evidence="2">Uncharacterized protein</fullName>
    </submittedName>
</protein>
<dbReference type="EMBL" id="LCBB01000001">
    <property type="protein sequence ID" value="KKS03615.1"/>
    <property type="molecule type" value="Genomic_DNA"/>
</dbReference>
<comment type="caution">
    <text evidence="2">The sequence shown here is derived from an EMBL/GenBank/DDBJ whole genome shotgun (WGS) entry which is preliminary data.</text>
</comment>
<name>A0A0G0VRX0_UNCKA</name>
<evidence type="ECO:0000256" key="1">
    <source>
        <dbReference type="SAM" id="Phobius"/>
    </source>
</evidence>
<organism evidence="2 3">
    <name type="scientific">candidate division WWE3 bacterium GW2011_GWC2_41_23</name>
    <dbReference type="NCBI Taxonomy" id="1619123"/>
    <lineage>
        <taxon>Bacteria</taxon>
        <taxon>Katanobacteria</taxon>
    </lineage>
</organism>
<reference evidence="2 3" key="1">
    <citation type="journal article" date="2015" name="Nature">
        <title>rRNA introns, odd ribosomes, and small enigmatic genomes across a large radiation of phyla.</title>
        <authorList>
            <person name="Brown C.T."/>
            <person name="Hug L.A."/>
            <person name="Thomas B.C."/>
            <person name="Sharon I."/>
            <person name="Castelle C.J."/>
            <person name="Singh A."/>
            <person name="Wilkins M.J."/>
            <person name="Williams K.H."/>
            <person name="Banfield J.F."/>
        </authorList>
    </citation>
    <scope>NUCLEOTIDE SEQUENCE [LARGE SCALE GENOMIC DNA]</scope>
</reference>